<proteinExistence type="inferred from homology"/>
<dbReference type="GO" id="GO:0004122">
    <property type="term" value="F:cystathionine beta-synthase activity"/>
    <property type="evidence" value="ECO:0007669"/>
    <property type="project" value="UniProtKB-EC"/>
</dbReference>
<evidence type="ECO:0000256" key="3">
    <source>
        <dbReference type="ARBA" id="ARBA00022898"/>
    </source>
</evidence>
<sequence>MNYAQSIVELIGSTPMVKLNSVTEGITATVLVKLEYLNPGGSIKDRIALKMIEEAEEQGKLTPGGVVVEPTSGNTGVGLAMVAQQKGYRSVFVAVSKVAQEKRDVLRAYGADVVVGPDGVDAQSPLSYYGISDQLAEEIAGGYKPDQFSNPAAPASHYETTGPEIWQDTEGQVTHLVVGAGTGGTVTGTGRYLKEVSAERESGPVRVVVADPDGSVYSGGEGRPYFVEGVGEDIWVPNYDPEVPDEQHAITDAESFGMARRLVTEEGLLVGGSSGTAVAAALKVAKDLGPDDVVVAVLPDSGRGYLGKIFNDRWMIDHGFGEVVSRSGSSGTEISVKTTQEVSAAVAAGTVAADPSAEAAAGAHTATAGSVLGAKRDLLDSALPAVISVPTDTTLREAVSVMNRYGVDIVPIIDRPAGTARIGEVRGVVDLAQLSENIIVGEAAHDELVTEHLRADLPLAGITETVPQLLSKLRTSPTLLVTHNGDIVGVLTRNDLLAHLADTEQHSTEQGSTEQTSADEEN</sequence>
<dbReference type="PROSITE" id="PS00901">
    <property type="entry name" value="CYS_SYNTHASE"/>
    <property type="match status" value="1"/>
</dbReference>
<keyword evidence="3" id="KW-0663">Pyridoxal phosphate</keyword>
<name>A0A7W5U363_9MICC</name>
<dbReference type="Gene3D" id="3.40.50.1100">
    <property type="match status" value="2"/>
</dbReference>
<dbReference type="GO" id="GO:0016765">
    <property type="term" value="F:transferase activity, transferring alkyl or aryl (other than methyl) groups"/>
    <property type="evidence" value="ECO:0007669"/>
    <property type="project" value="UniProtKB-ARBA"/>
</dbReference>
<dbReference type="GO" id="GO:0006535">
    <property type="term" value="P:cysteine biosynthetic process from serine"/>
    <property type="evidence" value="ECO:0007669"/>
    <property type="project" value="InterPro"/>
</dbReference>
<dbReference type="FunFam" id="3.40.50.1100:FF:000118">
    <property type="entry name" value="Related to CYS4-cystathionine beta-synthase"/>
    <property type="match status" value="1"/>
</dbReference>
<keyword evidence="7" id="KW-0456">Lyase</keyword>
<dbReference type="CDD" id="cd01561">
    <property type="entry name" value="CBS_like"/>
    <property type="match status" value="1"/>
</dbReference>
<dbReference type="EMBL" id="JACIBT010000012">
    <property type="protein sequence ID" value="MBB3668281.1"/>
    <property type="molecule type" value="Genomic_DNA"/>
</dbReference>
<dbReference type="Pfam" id="PF00571">
    <property type="entry name" value="CBS"/>
    <property type="match status" value="2"/>
</dbReference>
<dbReference type="SUPFAM" id="SSF54631">
    <property type="entry name" value="CBS-domain pair"/>
    <property type="match status" value="1"/>
</dbReference>
<evidence type="ECO:0000313" key="7">
    <source>
        <dbReference type="EMBL" id="MBB3668281.1"/>
    </source>
</evidence>
<evidence type="ECO:0000256" key="2">
    <source>
        <dbReference type="ARBA" id="ARBA00007103"/>
    </source>
</evidence>
<evidence type="ECO:0000259" key="6">
    <source>
        <dbReference type="PROSITE" id="PS51371"/>
    </source>
</evidence>
<dbReference type="RefSeq" id="WP_183358693.1">
    <property type="nucleotide sequence ID" value="NZ_BAABKR010000016.1"/>
</dbReference>
<keyword evidence="8" id="KW-1185">Reference proteome</keyword>
<comment type="similarity">
    <text evidence="2">Belongs to the cysteine synthase/cystathionine beta-synthase family.</text>
</comment>
<dbReference type="FunFam" id="3.40.50.1100:FF:000003">
    <property type="entry name" value="Cystathionine beta-synthase"/>
    <property type="match status" value="1"/>
</dbReference>
<dbReference type="InterPro" id="IPR000644">
    <property type="entry name" value="CBS_dom"/>
</dbReference>
<evidence type="ECO:0000256" key="4">
    <source>
        <dbReference type="PROSITE-ProRule" id="PRU00703"/>
    </source>
</evidence>
<organism evidence="7 8">
    <name type="scientific">Garicola koreensis</name>
    <dbReference type="NCBI Taxonomy" id="1262554"/>
    <lineage>
        <taxon>Bacteria</taxon>
        <taxon>Bacillati</taxon>
        <taxon>Actinomycetota</taxon>
        <taxon>Actinomycetes</taxon>
        <taxon>Micrococcales</taxon>
        <taxon>Micrococcaceae</taxon>
        <taxon>Garicola</taxon>
    </lineage>
</organism>
<feature type="region of interest" description="Disordered" evidence="5">
    <location>
        <begin position="502"/>
        <end position="522"/>
    </location>
</feature>
<dbReference type="SMART" id="SM00116">
    <property type="entry name" value="CBS"/>
    <property type="match status" value="2"/>
</dbReference>
<dbReference type="EC" id="4.2.1.22" evidence="7"/>
<comment type="cofactor">
    <cofactor evidence="1">
        <name>pyridoxal 5'-phosphate</name>
        <dbReference type="ChEBI" id="CHEBI:597326"/>
    </cofactor>
</comment>
<dbReference type="SUPFAM" id="SSF53686">
    <property type="entry name" value="Tryptophan synthase beta subunit-like PLP-dependent enzymes"/>
    <property type="match status" value="1"/>
</dbReference>
<dbReference type="PROSITE" id="PS51371">
    <property type="entry name" value="CBS"/>
    <property type="match status" value="1"/>
</dbReference>
<accession>A0A7W5U363</accession>
<protein>
    <submittedName>
        <fullName evidence="7">Cystathionine beta-synthase</fullName>
        <ecNumber evidence="7">4.2.1.22</ecNumber>
    </submittedName>
</protein>
<dbReference type="Proteomes" id="UP000547528">
    <property type="component" value="Unassembled WGS sequence"/>
</dbReference>
<dbReference type="PANTHER" id="PTHR10314">
    <property type="entry name" value="CYSTATHIONINE BETA-SYNTHASE"/>
    <property type="match status" value="1"/>
</dbReference>
<evidence type="ECO:0000256" key="5">
    <source>
        <dbReference type="SAM" id="MobiDB-lite"/>
    </source>
</evidence>
<dbReference type="Gene3D" id="3.10.580.10">
    <property type="entry name" value="CBS-domain"/>
    <property type="match status" value="1"/>
</dbReference>
<dbReference type="AlphaFoldDB" id="A0A7W5U363"/>
<dbReference type="InterPro" id="IPR046342">
    <property type="entry name" value="CBS_dom_sf"/>
</dbReference>
<feature type="domain" description="CBS" evidence="6">
    <location>
        <begin position="382"/>
        <end position="447"/>
    </location>
</feature>
<dbReference type="InterPro" id="IPR036052">
    <property type="entry name" value="TrpB-like_PALP_sf"/>
</dbReference>
<dbReference type="Pfam" id="PF00291">
    <property type="entry name" value="PALP"/>
    <property type="match status" value="1"/>
</dbReference>
<evidence type="ECO:0000313" key="8">
    <source>
        <dbReference type="Proteomes" id="UP000547528"/>
    </source>
</evidence>
<gene>
    <name evidence="7" type="ORF">FHX47_001910</name>
</gene>
<keyword evidence="4" id="KW-0129">CBS domain</keyword>
<reference evidence="7 8" key="1">
    <citation type="submission" date="2020-08" db="EMBL/GenBank/DDBJ databases">
        <title>Sequencing the genomes of 1000 actinobacteria strains.</title>
        <authorList>
            <person name="Klenk H.-P."/>
        </authorList>
    </citation>
    <scope>NUCLEOTIDE SEQUENCE [LARGE SCALE GENOMIC DNA]</scope>
    <source>
        <strain evidence="7 8">DSM 28238</strain>
    </source>
</reference>
<dbReference type="InterPro" id="IPR001216">
    <property type="entry name" value="P-phosphate_BS"/>
</dbReference>
<comment type="caution">
    <text evidence="7">The sequence shown here is derived from an EMBL/GenBank/DDBJ whole genome shotgun (WGS) entry which is preliminary data.</text>
</comment>
<evidence type="ECO:0000256" key="1">
    <source>
        <dbReference type="ARBA" id="ARBA00001933"/>
    </source>
</evidence>
<dbReference type="InterPro" id="IPR001926">
    <property type="entry name" value="TrpB-like_PALP"/>
</dbReference>
<dbReference type="InterPro" id="IPR050214">
    <property type="entry name" value="Cys_Synth/Cystath_Beta-Synth"/>
</dbReference>